<evidence type="ECO:0000313" key="4">
    <source>
        <dbReference type="EMBL" id="RDH43213.1"/>
    </source>
</evidence>
<dbReference type="Proteomes" id="UP000257039">
    <property type="component" value="Unassembled WGS sequence"/>
</dbReference>
<feature type="domain" description="Bacterial sugar transferase" evidence="3">
    <location>
        <begin position="8"/>
        <end position="177"/>
    </location>
</feature>
<protein>
    <submittedName>
        <fullName evidence="4">Sugar transferase</fullName>
    </submittedName>
</protein>
<keyword evidence="2" id="KW-1133">Transmembrane helix</keyword>
<keyword evidence="2" id="KW-0472">Membrane</keyword>
<dbReference type="PANTHER" id="PTHR30576">
    <property type="entry name" value="COLANIC BIOSYNTHESIS UDP-GLUCOSE LIPID CARRIER TRANSFERASE"/>
    <property type="match status" value="1"/>
</dbReference>
<evidence type="ECO:0000313" key="5">
    <source>
        <dbReference type="Proteomes" id="UP000257039"/>
    </source>
</evidence>
<sequence>MIQQNLIRLVDIFLSIIGLSLLSPILIAITLLGFIDTGSPFFRQQRIGLNKRTFILIKFRTMKANTTSVATHLVNTKAITPLGRVLRRTKLDELPQLINVLLGQMSLIGARPCLPNQTTLIHERSIRNVYDYKPGITGLAQINSIDMSTPKKLAKVDAIMNKNINICYYFSLISQTIIGRGLGDAAHPKR</sequence>
<comment type="similarity">
    <text evidence="1">Belongs to the bacterial sugar transferase family.</text>
</comment>
<organism evidence="4 5">
    <name type="scientific">Zooshikella ganghwensis</name>
    <dbReference type="NCBI Taxonomy" id="202772"/>
    <lineage>
        <taxon>Bacteria</taxon>
        <taxon>Pseudomonadati</taxon>
        <taxon>Pseudomonadota</taxon>
        <taxon>Gammaproteobacteria</taxon>
        <taxon>Oceanospirillales</taxon>
        <taxon>Zooshikellaceae</taxon>
        <taxon>Zooshikella</taxon>
    </lineage>
</organism>
<evidence type="ECO:0000256" key="2">
    <source>
        <dbReference type="SAM" id="Phobius"/>
    </source>
</evidence>
<dbReference type="EMBL" id="NDXW01000001">
    <property type="protein sequence ID" value="RDH43213.1"/>
    <property type="molecule type" value="Genomic_DNA"/>
</dbReference>
<evidence type="ECO:0000256" key="1">
    <source>
        <dbReference type="ARBA" id="ARBA00006464"/>
    </source>
</evidence>
<feature type="transmembrane region" description="Helical" evidence="2">
    <location>
        <begin position="12"/>
        <end position="35"/>
    </location>
</feature>
<dbReference type="RefSeq" id="WP_094786578.1">
    <property type="nucleotide sequence ID" value="NZ_NDXW01000001.1"/>
</dbReference>
<dbReference type="Pfam" id="PF02397">
    <property type="entry name" value="Bac_transf"/>
    <property type="match status" value="1"/>
</dbReference>
<reference evidence="4 5" key="1">
    <citation type="submission" date="2017-04" db="EMBL/GenBank/DDBJ databases">
        <title>Draft genome sequence of Zooshikella ganghwensis VG4 isolated from Red Sea sediments.</title>
        <authorList>
            <person name="Rehman Z."/>
            <person name="Alam I."/>
            <person name="Kamau A."/>
            <person name="Bajic V."/>
            <person name="Leiknes T."/>
        </authorList>
    </citation>
    <scope>NUCLEOTIDE SEQUENCE [LARGE SCALE GENOMIC DNA]</scope>
    <source>
        <strain evidence="4 5">VG4</strain>
    </source>
</reference>
<name>A0A4P9VJ28_9GAMM</name>
<keyword evidence="2" id="KW-0812">Transmembrane</keyword>
<dbReference type="GO" id="GO:0016780">
    <property type="term" value="F:phosphotransferase activity, for other substituted phosphate groups"/>
    <property type="evidence" value="ECO:0007669"/>
    <property type="project" value="TreeGrafter"/>
</dbReference>
<comment type="caution">
    <text evidence="4">The sequence shown here is derived from an EMBL/GenBank/DDBJ whole genome shotgun (WGS) entry which is preliminary data.</text>
</comment>
<keyword evidence="5" id="KW-1185">Reference proteome</keyword>
<dbReference type="AlphaFoldDB" id="A0A4P9VJ28"/>
<dbReference type="PANTHER" id="PTHR30576:SF10">
    <property type="entry name" value="SLL5057 PROTEIN"/>
    <property type="match status" value="1"/>
</dbReference>
<keyword evidence="4" id="KW-0808">Transferase</keyword>
<dbReference type="InterPro" id="IPR003362">
    <property type="entry name" value="Bact_transf"/>
</dbReference>
<evidence type="ECO:0000259" key="3">
    <source>
        <dbReference type="Pfam" id="PF02397"/>
    </source>
</evidence>
<proteinExistence type="inferred from homology"/>
<gene>
    <name evidence="4" type="ORF">B9G39_07035</name>
</gene>
<accession>A0A4P9VJ28</accession>